<evidence type="ECO:0000256" key="6">
    <source>
        <dbReference type="ARBA" id="ARBA00023209"/>
    </source>
</evidence>
<dbReference type="Pfam" id="PF02504">
    <property type="entry name" value="FA_synthesis"/>
    <property type="match status" value="1"/>
</dbReference>
<organism evidence="11 12">
    <name type="scientific">Ponticaulis profundi</name>
    <dbReference type="NCBI Taxonomy" id="2665222"/>
    <lineage>
        <taxon>Bacteria</taxon>
        <taxon>Pseudomonadati</taxon>
        <taxon>Pseudomonadota</taxon>
        <taxon>Alphaproteobacteria</taxon>
        <taxon>Hyphomonadales</taxon>
        <taxon>Hyphomonadaceae</taxon>
        <taxon>Ponticaulis</taxon>
    </lineage>
</organism>
<reference evidence="12" key="1">
    <citation type="journal article" date="2019" name="Int. J. Syst. Evol. Microbiol.">
        <title>The Global Catalogue of Microorganisms (GCM) 10K type strain sequencing project: providing services to taxonomists for standard genome sequencing and annotation.</title>
        <authorList>
            <consortium name="The Broad Institute Genomics Platform"/>
            <consortium name="The Broad Institute Genome Sequencing Center for Infectious Disease"/>
            <person name="Wu L."/>
            <person name="Ma J."/>
        </authorList>
    </citation>
    <scope>NUCLEOTIDE SEQUENCE [LARGE SCALE GENOMIC DNA]</scope>
    <source>
        <strain evidence="12">CGMCC-1.15741</strain>
    </source>
</reference>
<comment type="subcellular location">
    <subcellularLocation>
        <location evidence="10">Cytoplasm</location>
    </subcellularLocation>
    <text evidence="10">Associated with the membrane possibly through PlsY.</text>
</comment>
<dbReference type="RefSeq" id="WP_377379343.1">
    <property type="nucleotide sequence ID" value="NZ_JBHSSW010000014.1"/>
</dbReference>
<evidence type="ECO:0000256" key="10">
    <source>
        <dbReference type="HAMAP-Rule" id="MF_00019"/>
    </source>
</evidence>
<evidence type="ECO:0000256" key="7">
    <source>
        <dbReference type="ARBA" id="ARBA00023264"/>
    </source>
</evidence>
<dbReference type="GO" id="GO:0043811">
    <property type="term" value="F:phosphate:acyl-[acyl carrier protein] acyltransferase activity"/>
    <property type="evidence" value="ECO:0007669"/>
    <property type="project" value="UniProtKB-EC"/>
</dbReference>
<comment type="similarity">
    <text evidence="10">Belongs to the PlsX family.</text>
</comment>
<sequence length="351" mass="36897">MSPDEPLVLSIDAMGGDHAPDSVLGGLALIAKDGFNLRFLIHGDEAKIQPWLDQHPDVKAITELRHTDKAIAMDAKPSQAVRSGKSSSMWNTLAAVKSGEAAVAVSAGNTGALMAMSKLVLRTVEGVHRPAIAASWPTPQGHCVVLDVGANVEADAEQLVEFAIMGEAYSRAIHDKAAPSVGLLNIGSEELKGVEYVRQAADLLKKDELGLNYIGFVEGNDISMGTSDVVVTDGYTGNIALKTAEGTARLVSGFVKDALTSSLLAKLGALLAMNGLKSLKTRMDPRTVNGGVFLGLNGIVLKSHGGTDATGFASTLRLARQVGRSHFGEDVTKNLKRLRALQEKSEGIPAQ</sequence>
<evidence type="ECO:0000256" key="5">
    <source>
        <dbReference type="ARBA" id="ARBA00023098"/>
    </source>
</evidence>
<evidence type="ECO:0000313" key="11">
    <source>
        <dbReference type="EMBL" id="MFC6198802.1"/>
    </source>
</evidence>
<dbReference type="PANTHER" id="PTHR30100">
    <property type="entry name" value="FATTY ACID/PHOSPHOLIPID SYNTHESIS PROTEIN PLSX"/>
    <property type="match status" value="1"/>
</dbReference>
<evidence type="ECO:0000256" key="1">
    <source>
        <dbReference type="ARBA" id="ARBA00001232"/>
    </source>
</evidence>
<evidence type="ECO:0000256" key="4">
    <source>
        <dbReference type="ARBA" id="ARBA00022679"/>
    </source>
</evidence>
<keyword evidence="6 10" id="KW-0594">Phospholipid biosynthesis</keyword>
<dbReference type="NCBIfam" id="TIGR00182">
    <property type="entry name" value="plsX"/>
    <property type="match status" value="1"/>
</dbReference>
<keyword evidence="12" id="KW-1185">Reference proteome</keyword>
<dbReference type="PIRSF" id="PIRSF002465">
    <property type="entry name" value="Phsphlp_syn_PlsX"/>
    <property type="match status" value="1"/>
</dbReference>
<keyword evidence="7 10" id="KW-1208">Phospholipid metabolism</keyword>
<gene>
    <name evidence="10 11" type="primary">plsX</name>
    <name evidence="11" type="ORF">ACFQDM_11970</name>
</gene>
<evidence type="ECO:0000256" key="8">
    <source>
        <dbReference type="ARBA" id="ARBA00024069"/>
    </source>
</evidence>
<keyword evidence="2 10" id="KW-0963">Cytoplasm</keyword>
<dbReference type="HAMAP" id="MF_00019">
    <property type="entry name" value="PlsX"/>
    <property type="match status" value="1"/>
</dbReference>
<dbReference type="Proteomes" id="UP001596303">
    <property type="component" value="Unassembled WGS sequence"/>
</dbReference>
<dbReference type="EMBL" id="JBHSSW010000014">
    <property type="protein sequence ID" value="MFC6198802.1"/>
    <property type="molecule type" value="Genomic_DNA"/>
</dbReference>
<evidence type="ECO:0000256" key="9">
    <source>
        <dbReference type="ARBA" id="ARBA00046608"/>
    </source>
</evidence>
<keyword evidence="4 10" id="KW-0808">Transferase</keyword>
<comment type="function">
    <text evidence="10">Catalyzes the reversible formation of acyl-phosphate (acyl-PO(4)) from acyl-[acyl-carrier-protein] (acyl-ACP). This enzyme utilizes acyl-ACP as fatty acyl donor, but not acyl-CoA.</text>
</comment>
<comment type="pathway">
    <text evidence="10">Lipid metabolism; phospholipid metabolism.</text>
</comment>
<dbReference type="InterPro" id="IPR003664">
    <property type="entry name" value="FA_synthesis"/>
</dbReference>
<evidence type="ECO:0000256" key="3">
    <source>
        <dbReference type="ARBA" id="ARBA00022516"/>
    </source>
</evidence>
<comment type="subunit">
    <text evidence="9 10">Homodimer. Probably interacts with PlsY.</text>
</comment>
<keyword evidence="5 10" id="KW-0443">Lipid metabolism</keyword>
<name>A0ABW1SC09_9PROT</name>
<protein>
    <recommendedName>
        <fullName evidence="8 10">Phosphate acyltransferase</fullName>
        <ecNumber evidence="8 10">2.3.1.274</ecNumber>
    </recommendedName>
    <alternativeName>
        <fullName evidence="10">Acyl-ACP phosphotransacylase</fullName>
    </alternativeName>
    <alternativeName>
        <fullName evidence="10">Acyl-[acyl-carrier-protein]--phosphate acyltransferase</fullName>
    </alternativeName>
    <alternativeName>
        <fullName evidence="10">Phosphate-acyl-ACP acyltransferase</fullName>
    </alternativeName>
</protein>
<evidence type="ECO:0000313" key="12">
    <source>
        <dbReference type="Proteomes" id="UP001596303"/>
    </source>
</evidence>
<comment type="catalytic activity">
    <reaction evidence="1 10">
        <text>a fatty acyl-[ACP] + phosphate = an acyl phosphate + holo-[ACP]</text>
        <dbReference type="Rhea" id="RHEA:42292"/>
        <dbReference type="Rhea" id="RHEA-COMP:9685"/>
        <dbReference type="Rhea" id="RHEA-COMP:14125"/>
        <dbReference type="ChEBI" id="CHEBI:43474"/>
        <dbReference type="ChEBI" id="CHEBI:59918"/>
        <dbReference type="ChEBI" id="CHEBI:64479"/>
        <dbReference type="ChEBI" id="CHEBI:138651"/>
        <dbReference type="EC" id="2.3.1.274"/>
    </reaction>
</comment>
<dbReference type="InterPro" id="IPR012281">
    <property type="entry name" value="Phospholipid_synth_PlsX-like"/>
</dbReference>
<keyword evidence="3 10" id="KW-0444">Lipid biosynthesis</keyword>
<evidence type="ECO:0000256" key="2">
    <source>
        <dbReference type="ARBA" id="ARBA00022490"/>
    </source>
</evidence>
<keyword evidence="11" id="KW-0012">Acyltransferase</keyword>
<accession>A0ABW1SC09</accession>
<comment type="caution">
    <text evidence="11">The sequence shown here is derived from an EMBL/GenBank/DDBJ whole genome shotgun (WGS) entry which is preliminary data.</text>
</comment>
<dbReference type="EC" id="2.3.1.274" evidence="8 10"/>
<dbReference type="PANTHER" id="PTHR30100:SF1">
    <property type="entry name" value="PHOSPHATE ACYLTRANSFERASE"/>
    <property type="match status" value="1"/>
</dbReference>
<dbReference type="Gene3D" id="3.40.718.10">
    <property type="entry name" value="Isopropylmalate Dehydrogenase"/>
    <property type="match status" value="1"/>
</dbReference>
<proteinExistence type="inferred from homology"/>
<dbReference type="SUPFAM" id="SSF53659">
    <property type="entry name" value="Isocitrate/Isopropylmalate dehydrogenase-like"/>
    <property type="match status" value="1"/>
</dbReference>